<dbReference type="Gene3D" id="3.40.50.720">
    <property type="entry name" value="NAD(P)-binding Rossmann-like Domain"/>
    <property type="match status" value="1"/>
</dbReference>
<dbReference type="CDD" id="cd05246">
    <property type="entry name" value="dTDP_GD_SDR_e"/>
    <property type="match status" value="1"/>
</dbReference>
<dbReference type="Gene3D" id="3.90.25.10">
    <property type="entry name" value="UDP-galactose 4-epimerase, domain 1"/>
    <property type="match status" value="1"/>
</dbReference>
<proteinExistence type="inferred from homology"/>
<evidence type="ECO:0000313" key="10">
    <source>
        <dbReference type="EMBL" id="GAA4673273.1"/>
    </source>
</evidence>
<dbReference type="Proteomes" id="UP001500325">
    <property type="component" value="Unassembled WGS sequence"/>
</dbReference>
<comment type="similarity">
    <text evidence="3 8">Belongs to the NAD(P)-dependent epimerase/dehydratase family. dTDP-glucose dehydratase subfamily.</text>
</comment>
<feature type="domain" description="NAD(P)-binding" evidence="9">
    <location>
        <begin position="4"/>
        <end position="302"/>
    </location>
</feature>
<dbReference type="NCBIfam" id="TIGR01181">
    <property type="entry name" value="dTDP_gluc_dehyt"/>
    <property type="match status" value="1"/>
</dbReference>
<protein>
    <recommendedName>
        <fullName evidence="5 8">dTDP-glucose 4,6-dehydratase</fullName>
        <ecNumber evidence="4 8">4.2.1.46</ecNumber>
    </recommendedName>
</protein>
<organism evidence="10 11">
    <name type="scientific">Pseudonocardia yuanmonensis</name>
    <dbReference type="NCBI Taxonomy" id="1095914"/>
    <lineage>
        <taxon>Bacteria</taxon>
        <taxon>Bacillati</taxon>
        <taxon>Actinomycetota</taxon>
        <taxon>Actinomycetes</taxon>
        <taxon>Pseudonocardiales</taxon>
        <taxon>Pseudonocardiaceae</taxon>
        <taxon>Pseudonocardia</taxon>
    </lineage>
</organism>
<evidence type="ECO:0000256" key="4">
    <source>
        <dbReference type="ARBA" id="ARBA00011990"/>
    </source>
</evidence>
<evidence type="ECO:0000313" key="11">
    <source>
        <dbReference type="Proteomes" id="UP001500325"/>
    </source>
</evidence>
<dbReference type="PANTHER" id="PTHR43000">
    <property type="entry name" value="DTDP-D-GLUCOSE 4,6-DEHYDRATASE-RELATED"/>
    <property type="match status" value="1"/>
</dbReference>
<keyword evidence="11" id="KW-1185">Reference proteome</keyword>
<dbReference type="RefSeq" id="WP_345377590.1">
    <property type="nucleotide sequence ID" value="NZ_BAABIC010000001.1"/>
</dbReference>
<comment type="catalytic activity">
    <reaction evidence="1 8">
        <text>dTDP-alpha-D-glucose = dTDP-4-dehydro-6-deoxy-alpha-D-glucose + H2O</text>
        <dbReference type="Rhea" id="RHEA:17221"/>
        <dbReference type="ChEBI" id="CHEBI:15377"/>
        <dbReference type="ChEBI" id="CHEBI:57477"/>
        <dbReference type="ChEBI" id="CHEBI:57649"/>
        <dbReference type="EC" id="4.2.1.46"/>
    </reaction>
</comment>
<dbReference type="InterPro" id="IPR016040">
    <property type="entry name" value="NAD(P)-bd_dom"/>
</dbReference>
<dbReference type="SUPFAM" id="SSF51735">
    <property type="entry name" value="NAD(P)-binding Rossmann-fold domains"/>
    <property type="match status" value="1"/>
</dbReference>
<dbReference type="Pfam" id="PF16363">
    <property type="entry name" value="GDP_Man_Dehyd"/>
    <property type="match status" value="1"/>
</dbReference>
<sequence length="327" mass="35298">MRVLVTGGAGFIGSHFVRSLVSGAYPALAGEVRVLDLLTYAGRRENLAGCDVDLRVGDVRDPAGAAAAVRGCEVVVHFAAESHVDRSIAGAADFVSTNVVGTQVMLQAAVDAGVGKFVHVSTDEVYGSIESGSWREDHVLEPNSPYSASKAGSDLLARSYHRTHGLDVSITRCSNNYGPYQFPEKVIPLFVTNLLDGGTVPLYGDGLNVRDWLHVDDHCRGIALVAAGGRAGEVYNIGGGTELTNRELTARLLEAVGADWSRVEPVPDRKGHDRRYSVDWSKIRAELGYEPRMSFEAGLAETVAWYRDNRQWWEPLKSGSVRDGVAS</sequence>
<dbReference type="PROSITE" id="PS00061">
    <property type="entry name" value="ADH_SHORT"/>
    <property type="match status" value="1"/>
</dbReference>
<evidence type="ECO:0000256" key="8">
    <source>
        <dbReference type="RuleBase" id="RU004473"/>
    </source>
</evidence>
<gene>
    <name evidence="10" type="primary">rfbB</name>
    <name evidence="10" type="ORF">GCM10023215_00880</name>
</gene>
<dbReference type="InterPro" id="IPR005888">
    <property type="entry name" value="dTDP_Gluc_deHydtase"/>
</dbReference>
<dbReference type="EC" id="4.2.1.46" evidence="4 8"/>
<keyword evidence="6" id="KW-0520">NAD</keyword>
<evidence type="ECO:0000256" key="7">
    <source>
        <dbReference type="ARBA" id="ARBA00023239"/>
    </source>
</evidence>
<evidence type="ECO:0000256" key="1">
    <source>
        <dbReference type="ARBA" id="ARBA00001539"/>
    </source>
</evidence>
<accession>A0ABP8VUQ2</accession>
<dbReference type="EMBL" id="BAABIC010000001">
    <property type="protein sequence ID" value="GAA4673273.1"/>
    <property type="molecule type" value="Genomic_DNA"/>
</dbReference>
<comment type="cofactor">
    <cofactor evidence="2 8">
        <name>NAD(+)</name>
        <dbReference type="ChEBI" id="CHEBI:57540"/>
    </cofactor>
</comment>
<dbReference type="InterPro" id="IPR036291">
    <property type="entry name" value="NAD(P)-bd_dom_sf"/>
</dbReference>
<evidence type="ECO:0000259" key="9">
    <source>
        <dbReference type="Pfam" id="PF16363"/>
    </source>
</evidence>
<evidence type="ECO:0000256" key="5">
    <source>
        <dbReference type="ARBA" id="ARBA00016977"/>
    </source>
</evidence>
<name>A0ABP8VUQ2_9PSEU</name>
<evidence type="ECO:0000256" key="2">
    <source>
        <dbReference type="ARBA" id="ARBA00001911"/>
    </source>
</evidence>
<comment type="caution">
    <text evidence="10">The sequence shown here is derived from an EMBL/GenBank/DDBJ whole genome shotgun (WGS) entry which is preliminary data.</text>
</comment>
<reference evidence="11" key="1">
    <citation type="journal article" date="2019" name="Int. J. Syst. Evol. Microbiol.">
        <title>The Global Catalogue of Microorganisms (GCM) 10K type strain sequencing project: providing services to taxonomists for standard genome sequencing and annotation.</title>
        <authorList>
            <consortium name="The Broad Institute Genomics Platform"/>
            <consortium name="The Broad Institute Genome Sequencing Center for Infectious Disease"/>
            <person name="Wu L."/>
            <person name="Ma J."/>
        </authorList>
    </citation>
    <scope>NUCLEOTIDE SEQUENCE [LARGE SCALE GENOMIC DNA]</scope>
    <source>
        <strain evidence="11">JCM 18055</strain>
    </source>
</reference>
<evidence type="ECO:0000256" key="6">
    <source>
        <dbReference type="ARBA" id="ARBA00023027"/>
    </source>
</evidence>
<evidence type="ECO:0000256" key="3">
    <source>
        <dbReference type="ARBA" id="ARBA00008178"/>
    </source>
</evidence>
<keyword evidence="7 8" id="KW-0456">Lyase</keyword>
<dbReference type="InterPro" id="IPR020904">
    <property type="entry name" value="Sc_DH/Rdtase_CS"/>
</dbReference>